<dbReference type="GO" id="GO:0003700">
    <property type="term" value="F:DNA-binding transcription factor activity"/>
    <property type="evidence" value="ECO:0007669"/>
    <property type="project" value="InterPro"/>
</dbReference>
<dbReference type="AlphaFoldDB" id="A0A1Y2FVW0"/>
<evidence type="ECO:0000256" key="5">
    <source>
        <dbReference type="ARBA" id="ARBA00023163"/>
    </source>
</evidence>
<gene>
    <name evidence="10" type="ORF">BCR35DRAFT_259401</name>
</gene>
<dbReference type="FunFam" id="1.10.10.10:FF:000027">
    <property type="entry name" value="Heat shock transcription factor 1"/>
    <property type="match status" value="1"/>
</dbReference>
<dbReference type="SUPFAM" id="SSF46785">
    <property type="entry name" value="Winged helix' DNA-binding domain"/>
    <property type="match status" value="1"/>
</dbReference>
<keyword evidence="4 10" id="KW-0238">DNA-binding</keyword>
<name>A0A1Y2FVW0_9BASI</name>
<sequence length="95" mass="11010">MLLDPASHQYVRFSESGKSFVVFNQAGLSKHILPRHFKHSNFASFVRQLNMYSFHKVNRVGRGQTKAQLEALPSEFAHPLFEKGKPDQIDQIKRR</sequence>
<protein>
    <submittedName>
        <fullName evidence="10">HSF-type DNA-binding-domain-containing protein</fullName>
    </submittedName>
</protein>
<organism evidence="10 11">
    <name type="scientific">Leucosporidium creatinivorum</name>
    <dbReference type="NCBI Taxonomy" id="106004"/>
    <lineage>
        <taxon>Eukaryota</taxon>
        <taxon>Fungi</taxon>
        <taxon>Dikarya</taxon>
        <taxon>Basidiomycota</taxon>
        <taxon>Pucciniomycotina</taxon>
        <taxon>Microbotryomycetes</taxon>
        <taxon>Leucosporidiales</taxon>
        <taxon>Leucosporidium</taxon>
    </lineage>
</organism>
<keyword evidence="5" id="KW-0804">Transcription</keyword>
<feature type="non-terminal residue" evidence="10">
    <location>
        <position position="95"/>
    </location>
</feature>
<dbReference type="InterPro" id="IPR036390">
    <property type="entry name" value="WH_DNA-bd_sf"/>
</dbReference>
<evidence type="ECO:0000256" key="7">
    <source>
        <dbReference type="ARBA" id="ARBA00062171"/>
    </source>
</evidence>
<evidence type="ECO:0000256" key="4">
    <source>
        <dbReference type="ARBA" id="ARBA00023125"/>
    </source>
</evidence>
<dbReference type="PROSITE" id="PS00434">
    <property type="entry name" value="HSF_DOMAIN"/>
    <property type="match status" value="1"/>
</dbReference>
<reference evidence="10 11" key="1">
    <citation type="submission" date="2016-07" db="EMBL/GenBank/DDBJ databases">
        <title>Pervasive Adenine N6-methylation of Active Genes in Fungi.</title>
        <authorList>
            <consortium name="DOE Joint Genome Institute"/>
            <person name="Mondo S.J."/>
            <person name="Dannebaum R.O."/>
            <person name="Kuo R.C."/>
            <person name="Labutti K."/>
            <person name="Haridas S."/>
            <person name="Kuo A."/>
            <person name="Salamov A."/>
            <person name="Ahrendt S.R."/>
            <person name="Lipzen A."/>
            <person name="Sullivan W."/>
            <person name="Andreopoulos W.B."/>
            <person name="Clum A."/>
            <person name="Lindquist E."/>
            <person name="Daum C."/>
            <person name="Ramamoorthy G.K."/>
            <person name="Gryganskyi A."/>
            <person name="Culley D."/>
            <person name="Magnuson J.K."/>
            <person name="James T.Y."/>
            <person name="O'Malley M.A."/>
            <person name="Stajich J.E."/>
            <person name="Spatafora J.W."/>
            <person name="Visel A."/>
            <person name="Grigoriev I.V."/>
        </authorList>
    </citation>
    <scope>NUCLEOTIDE SEQUENCE [LARGE SCALE GENOMIC DNA]</scope>
    <source>
        <strain evidence="10 11">62-1032</strain>
    </source>
</reference>
<keyword evidence="11" id="KW-1185">Reference proteome</keyword>
<evidence type="ECO:0000313" key="11">
    <source>
        <dbReference type="Proteomes" id="UP000193467"/>
    </source>
</evidence>
<keyword evidence="6" id="KW-0539">Nucleus</keyword>
<dbReference type="Gene3D" id="1.10.10.10">
    <property type="entry name" value="Winged helix-like DNA-binding domain superfamily/Winged helix DNA-binding domain"/>
    <property type="match status" value="1"/>
</dbReference>
<proteinExistence type="inferred from homology"/>
<dbReference type="GO" id="GO:0043565">
    <property type="term" value="F:sequence-specific DNA binding"/>
    <property type="evidence" value="ECO:0007669"/>
    <property type="project" value="InterPro"/>
</dbReference>
<evidence type="ECO:0000256" key="8">
    <source>
        <dbReference type="RuleBase" id="RU004020"/>
    </source>
</evidence>
<evidence type="ECO:0000259" key="9">
    <source>
        <dbReference type="PROSITE" id="PS00434"/>
    </source>
</evidence>
<keyword evidence="3" id="KW-0805">Transcription regulation</keyword>
<dbReference type="Pfam" id="PF00447">
    <property type="entry name" value="HSF_DNA-bind"/>
    <property type="match status" value="1"/>
</dbReference>
<feature type="domain" description="HSF-type DNA-binding" evidence="9">
    <location>
        <begin position="33"/>
        <end position="57"/>
    </location>
</feature>
<dbReference type="Proteomes" id="UP000193467">
    <property type="component" value="Unassembled WGS sequence"/>
</dbReference>
<evidence type="ECO:0000256" key="2">
    <source>
        <dbReference type="ARBA" id="ARBA00006403"/>
    </source>
</evidence>
<evidence type="ECO:0000313" key="10">
    <source>
        <dbReference type="EMBL" id="ORY88138.1"/>
    </source>
</evidence>
<comment type="subunit">
    <text evidence="7">Homotrimer. Homotrimerization increases the affinity of HSF1 to DNA. Interacts with transcriptional coregulator SSA1 on chromatin.</text>
</comment>
<dbReference type="InParanoid" id="A0A1Y2FVW0"/>
<dbReference type="PRINTS" id="PR00056">
    <property type="entry name" value="HSFDOMAIN"/>
</dbReference>
<dbReference type="PANTHER" id="PTHR10015">
    <property type="entry name" value="HEAT SHOCK TRANSCRIPTION FACTOR"/>
    <property type="match status" value="1"/>
</dbReference>
<dbReference type="STRING" id="106004.A0A1Y2FVW0"/>
<dbReference type="InterPro" id="IPR000232">
    <property type="entry name" value="HSF_DNA-bd"/>
</dbReference>
<evidence type="ECO:0000256" key="3">
    <source>
        <dbReference type="ARBA" id="ARBA00023015"/>
    </source>
</evidence>
<dbReference type="PANTHER" id="PTHR10015:SF427">
    <property type="entry name" value="HEAT SHOCK FACTOR PROTEIN"/>
    <property type="match status" value="1"/>
</dbReference>
<comment type="similarity">
    <text evidence="2 8">Belongs to the HSF family.</text>
</comment>
<dbReference type="GO" id="GO:0005634">
    <property type="term" value="C:nucleus"/>
    <property type="evidence" value="ECO:0007669"/>
    <property type="project" value="UniProtKB-SubCell"/>
</dbReference>
<dbReference type="EMBL" id="MCGR01000012">
    <property type="protein sequence ID" value="ORY88138.1"/>
    <property type="molecule type" value="Genomic_DNA"/>
</dbReference>
<accession>A0A1Y2FVW0</accession>
<dbReference type="InterPro" id="IPR036388">
    <property type="entry name" value="WH-like_DNA-bd_sf"/>
</dbReference>
<comment type="caution">
    <text evidence="10">The sequence shown here is derived from an EMBL/GenBank/DDBJ whole genome shotgun (WGS) entry which is preliminary data.</text>
</comment>
<evidence type="ECO:0000256" key="1">
    <source>
        <dbReference type="ARBA" id="ARBA00004123"/>
    </source>
</evidence>
<evidence type="ECO:0000256" key="6">
    <source>
        <dbReference type="ARBA" id="ARBA00023242"/>
    </source>
</evidence>
<dbReference type="SMART" id="SM00415">
    <property type="entry name" value="HSF"/>
    <property type="match status" value="1"/>
</dbReference>
<dbReference type="OrthoDB" id="60033at2759"/>
<comment type="subcellular location">
    <subcellularLocation>
        <location evidence="1">Nucleus</location>
    </subcellularLocation>
</comment>